<dbReference type="Proteomes" id="UP000075230">
    <property type="component" value="Unassembled WGS sequence"/>
</dbReference>
<name>A0A146FQV7_ASPKA</name>
<sequence>MPRAEWRSTKLTDTVEISRGSLDQGNISGFVISRRYNDSDERGAATEMDAREGRGSSAGFQKVDNFINRSD</sequence>
<reference evidence="2 3" key="1">
    <citation type="journal article" date="2016" name="DNA Res.">
        <title>Genome sequence of Aspergillus luchuensis NBRC 4314.</title>
        <authorList>
            <person name="Yamada O."/>
            <person name="Machida M."/>
            <person name="Hosoyama A."/>
            <person name="Goto M."/>
            <person name="Takahashi T."/>
            <person name="Futagami T."/>
            <person name="Yamagata Y."/>
            <person name="Takeuchi M."/>
            <person name="Kobayashi T."/>
            <person name="Koike H."/>
            <person name="Abe K."/>
            <person name="Asai K."/>
            <person name="Arita M."/>
            <person name="Fujita N."/>
            <person name="Fukuda K."/>
            <person name="Higa K."/>
            <person name="Horikawa H."/>
            <person name="Ishikawa T."/>
            <person name="Jinno K."/>
            <person name="Kato Y."/>
            <person name="Kirimura K."/>
            <person name="Mizutani O."/>
            <person name="Nakasone K."/>
            <person name="Sano M."/>
            <person name="Shiraishi Y."/>
            <person name="Tsukahara M."/>
            <person name="Gomi K."/>
        </authorList>
    </citation>
    <scope>NUCLEOTIDE SEQUENCE [LARGE SCALE GENOMIC DNA]</scope>
    <source>
        <strain evidence="2 3">RIB 2604</strain>
    </source>
</reference>
<dbReference type="AlphaFoldDB" id="A0A146FQV7"/>
<comment type="caution">
    <text evidence="2">The sequence shown here is derived from an EMBL/GenBank/DDBJ whole genome shotgun (WGS) entry which is preliminary data.</text>
</comment>
<proteinExistence type="predicted"/>
<dbReference type="EMBL" id="BCWF01000021">
    <property type="protein sequence ID" value="GAT27433.1"/>
    <property type="molecule type" value="Genomic_DNA"/>
</dbReference>
<gene>
    <name evidence="2" type="ORF">RIB2604_02111260</name>
</gene>
<reference evidence="3" key="2">
    <citation type="submission" date="2016-02" db="EMBL/GenBank/DDBJ databases">
        <title>Genome sequencing of Aspergillus luchuensis NBRC 4314.</title>
        <authorList>
            <person name="Yamada O."/>
        </authorList>
    </citation>
    <scope>NUCLEOTIDE SEQUENCE [LARGE SCALE GENOMIC DNA]</scope>
    <source>
        <strain evidence="3">RIB 2604</strain>
    </source>
</reference>
<evidence type="ECO:0000256" key="1">
    <source>
        <dbReference type="SAM" id="MobiDB-lite"/>
    </source>
</evidence>
<feature type="region of interest" description="Disordered" evidence="1">
    <location>
        <begin position="38"/>
        <end position="71"/>
    </location>
</feature>
<evidence type="ECO:0000313" key="3">
    <source>
        <dbReference type="Proteomes" id="UP000075230"/>
    </source>
</evidence>
<evidence type="ECO:0000313" key="2">
    <source>
        <dbReference type="EMBL" id="GAT27433.1"/>
    </source>
</evidence>
<protein>
    <submittedName>
        <fullName evidence="2">Rho GTPase activator Rga</fullName>
    </submittedName>
</protein>
<accession>A0A146FQV7</accession>
<organism evidence="2 3">
    <name type="scientific">Aspergillus kawachii</name>
    <name type="common">White koji mold</name>
    <name type="synonym">Aspergillus awamori var. kawachi</name>
    <dbReference type="NCBI Taxonomy" id="1069201"/>
    <lineage>
        <taxon>Eukaryota</taxon>
        <taxon>Fungi</taxon>
        <taxon>Dikarya</taxon>
        <taxon>Ascomycota</taxon>
        <taxon>Pezizomycotina</taxon>
        <taxon>Eurotiomycetes</taxon>
        <taxon>Eurotiomycetidae</taxon>
        <taxon>Eurotiales</taxon>
        <taxon>Aspergillaceae</taxon>
        <taxon>Aspergillus</taxon>
        <taxon>Aspergillus subgen. Circumdati</taxon>
    </lineage>
</organism>
<feature type="compositionally biased region" description="Basic and acidic residues" evidence="1">
    <location>
        <begin position="38"/>
        <end position="54"/>
    </location>
</feature>